<proteinExistence type="predicted"/>
<reference evidence="1" key="2">
    <citation type="journal article" date="2015" name="Fish Shellfish Immunol.">
        <title>Early steps in the European eel (Anguilla anguilla)-Vibrio vulnificus interaction in the gills: Role of the RtxA13 toxin.</title>
        <authorList>
            <person name="Callol A."/>
            <person name="Pajuelo D."/>
            <person name="Ebbesson L."/>
            <person name="Teles M."/>
            <person name="MacKenzie S."/>
            <person name="Amaro C."/>
        </authorList>
    </citation>
    <scope>NUCLEOTIDE SEQUENCE</scope>
</reference>
<dbReference type="AlphaFoldDB" id="A0A0E9URR4"/>
<protein>
    <submittedName>
        <fullName evidence="1">Uncharacterized protein</fullName>
    </submittedName>
</protein>
<reference evidence="1" key="1">
    <citation type="submission" date="2014-11" db="EMBL/GenBank/DDBJ databases">
        <authorList>
            <person name="Amaro Gonzalez C."/>
        </authorList>
    </citation>
    <scope>NUCLEOTIDE SEQUENCE</scope>
</reference>
<sequence length="35" mass="3897">MKVVSHVIYMSLNCNQFTTKTVSNGKLNADITPIK</sequence>
<evidence type="ECO:0000313" key="1">
    <source>
        <dbReference type="EMBL" id="JAH68431.1"/>
    </source>
</evidence>
<accession>A0A0E9URR4</accession>
<dbReference type="EMBL" id="GBXM01027040">
    <property type="protein sequence ID" value="JAH81537.1"/>
    <property type="molecule type" value="Transcribed_RNA"/>
</dbReference>
<organism evidence="1">
    <name type="scientific">Anguilla anguilla</name>
    <name type="common">European freshwater eel</name>
    <name type="synonym">Muraena anguilla</name>
    <dbReference type="NCBI Taxonomy" id="7936"/>
    <lineage>
        <taxon>Eukaryota</taxon>
        <taxon>Metazoa</taxon>
        <taxon>Chordata</taxon>
        <taxon>Craniata</taxon>
        <taxon>Vertebrata</taxon>
        <taxon>Euteleostomi</taxon>
        <taxon>Actinopterygii</taxon>
        <taxon>Neopterygii</taxon>
        <taxon>Teleostei</taxon>
        <taxon>Anguilliformes</taxon>
        <taxon>Anguillidae</taxon>
        <taxon>Anguilla</taxon>
    </lineage>
</organism>
<name>A0A0E9URR4_ANGAN</name>
<dbReference type="EMBL" id="GBXM01040146">
    <property type="protein sequence ID" value="JAH68431.1"/>
    <property type="molecule type" value="Transcribed_RNA"/>
</dbReference>